<evidence type="ECO:0000256" key="2">
    <source>
        <dbReference type="ARBA" id="ARBA00022485"/>
    </source>
</evidence>
<gene>
    <name evidence="8" type="ORF">C8R21_10565</name>
</gene>
<dbReference type="GO" id="GO:0016491">
    <property type="term" value="F:oxidoreductase activity"/>
    <property type="evidence" value="ECO:0007669"/>
    <property type="project" value="InterPro"/>
</dbReference>
<evidence type="ECO:0000256" key="4">
    <source>
        <dbReference type="ARBA" id="ARBA00023004"/>
    </source>
</evidence>
<dbReference type="PIRSF" id="PIRSF000309">
    <property type="entry name" value="NAD_red_hyd_HoxU"/>
    <property type="match status" value="1"/>
</dbReference>
<evidence type="ECO:0000256" key="3">
    <source>
        <dbReference type="ARBA" id="ARBA00022723"/>
    </source>
</evidence>
<feature type="domain" description="2Fe-2S ferredoxin-type" evidence="6">
    <location>
        <begin position="1"/>
        <end position="77"/>
    </location>
</feature>
<dbReference type="InterPro" id="IPR001041">
    <property type="entry name" value="2Fe-2S_ferredoxin-type"/>
</dbReference>
<name>A0A2T5IEQ9_9PROT</name>
<comment type="caution">
    <text evidence="8">The sequence shown here is derived from an EMBL/GenBank/DDBJ whole genome shotgun (WGS) entry which is preliminary data.</text>
</comment>
<dbReference type="SMART" id="SM00929">
    <property type="entry name" value="NADH-G_4Fe-4S_3"/>
    <property type="match status" value="1"/>
</dbReference>
<evidence type="ECO:0000313" key="8">
    <source>
        <dbReference type="EMBL" id="PTQ82305.1"/>
    </source>
</evidence>
<dbReference type="Pfam" id="PF10588">
    <property type="entry name" value="NADH-G_4Fe-4S_3"/>
    <property type="match status" value="1"/>
</dbReference>
<dbReference type="GO" id="GO:0051539">
    <property type="term" value="F:4 iron, 4 sulfur cluster binding"/>
    <property type="evidence" value="ECO:0007669"/>
    <property type="project" value="UniProtKB-KW"/>
</dbReference>
<evidence type="ECO:0000256" key="1">
    <source>
        <dbReference type="ARBA" id="ARBA00005404"/>
    </source>
</evidence>
<dbReference type="InterPro" id="IPR016214">
    <property type="entry name" value="NAD-red_Hydgase_HoxS_gsu"/>
</dbReference>
<dbReference type="PROSITE" id="PS51839">
    <property type="entry name" value="4FE4S_HC3"/>
    <property type="match status" value="1"/>
</dbReference>
<keyword evidence="2" id="KW-0004">4Fe-4S</keyword>
<organism evidence="8 9">
    <name type="scientific">Nitrosospira multiformis</name>
    <dbReference type="NCBI Taxonomy" id="1231"/>
    <lineage>
        <taxon>Bacteria</taxon>
        <taxon>Pseudomonadati</taxon>
        <taxon>Pseudomonadota</taxon>
        <taxon>Betaproteobacteria</taxon>
        <taxon>Nitrosomonadales</taxon>
        <taxon>Nitrosomonadaceae</taxon>
        <taxon>Nitrosospira</taxon>
    </lineage>
</organism>
<keyword evidence="5" id="KW-0411">Iron-sulfur</keyword>
<dbReference type="SUPFAM" id="SSF54862">
    <property type="entry name" value="4Fe-4S ferredoxins"/>
    <property type="match status" value="1"/>
</dbReference>
<dbReference type="CDD" id="cd00207">
    <property type="entry name" value="fer2"/>
    <property type="match status" value="1"/>
</dbReference>
<feature type="domain" description="4Fe-4S His(Cys)3-ligated-type" evidence="7">
    <location>
        <begin position="77"/>
        <end position="116"/>
    </location>
</feature>
<dbReference type="AlphaFoldDB" id="A0A2T5IEQ9"/>
<dbReference type="Pfam" id="PF13459">
    <property type="entry name" value="Fer4_15"/>
    <property type="match status" value="1"/>
</dbReference>
<sequence length="245" mass="26928">MSGTITIDGKTVPFTGGQTIMDAALEAGVYIPHLCHNPEFKPHGSCKLCVVEANGRNVTSCTMPASPDMVVINDTPELNEDRKALVQMLFVEGNHICPACEATGNCQLQAAGYYLHMQSPRFMHFYPPRRVDASHPDIFLDLNRCILCELCVRASRDIDKKNVFGISGRGIDSHLVVNSESGKLGDTNMTVTDKAAHVCPTGAILIKRKGYTMPIGKRTFDQKTLREFHLEQQKRVEPKDGPDGG</sequence>
<dbReference type="Gene3D" id="3.30.70.20">
    <property type="match status" value="1"/>
</dbReference>
<dbReference type="Proteomes" id="UP000244152">
    <property type="component" value="Unassembled WGS sequence"/>
</dbReference>
<dbReference type="EMBL" id="QAOK01000005">
    <property type="protein sequence ID" value="PTQ82305.1"/>
    <property type="molecule type" value="Genomic_DNA"/>
</dbReference>
<evidence type="ECO:0000313" key="9">
    <source>
        <dbReference type="Proteomes" id="UP000244152"/>
    </source>
</evidence>
<evidence type="ECO:0000259" key="6">
    <source>
        <dbReference type="PROSITE" id="PS51085"/>
    </source>
</evidence>
<keyword evidence="4" id="KW-0408">Iron</keyword>
<protein>
    <submittedName>
        <fullName evidence="8">[NiFe] hydrogenase diaphorase moiety small subunit</fullName>
    </submittedName>
</protein>
<evidence type="ECO:0000259" key="7">
    <source>
        <dbReference type="PROSITE" id="PS51839"/>
    </source>
</evidence>
<accession>A0A2T5IEQ9</accession>
<dbReference type="InterPro" id="IPR019574">
    <property type="entry name" value="NADH_UbQ_OxRdtase_Gsu_4Fe4S-bd"/>
</dbReference>
<dbReference type="Pfam" id="PF13510">
    <property type="entry name" value="Fer2_4"/>
    <property type="match status" value="1"/>
</dbReference>
<evidence type="ECO:0000256" key="5">
    <source>
        <dbReference type="ARBA" id="ARBA00023014"/>
    </source>
</evidence>
<keyword evidence="3" id="KW-0479">Metal-binding</keyword>
<dbReference type="Gene3D" id="3.10.20.740">
    <property type="match status" value="1"/>
</dbReference>
<dbReference type="GO" id="GO:0046872">
    <property type="term" value="F:metal ion binding"/>
    <property type="evidence" value="ECO:0007669"/>
    <property type="project" value="UniProtKB-KW"/>
</dbReference>
<proteinExistence type="inferred from homology"/>
<comment type="similarity">
    <text evidence="1">Belongs to the complex I 75 kDa subunit family.</text>
</comment>
<dbReference type="SUPFAM" id="SSF54292">
    <property type="entry name" value="2Fe-2S ferredoxin-like"/>
    <property type="match status" value="1"/>
</dbReference>
<dbReference type="InterPro" id="IPR036010">
    <property type="entry name" value="2Fe-2S_ferredoxin-like_sf"/>
</dbReference>
<reference evidence="8 9" key="1">
    <citation type="submission" date="2018-04" db="EMBL/GenBank/DDBJ databases">
        <title>Active sludge and wastewater microbial communities from Klosterneuburg, Austria.</title>
        <authorList>
            <person name="Wagner M."/>
        </authorList>
    </citation>
    <scope>NUCLEOTIDE SEQUENCE [LARGE SCALE GENOMIC DNA]</scope>
    <source>
        <strain evidence="8 9">Nl12</strain>
    </source>
</reference>
<dbReference type="PROSITE" id="PS51085">
    <property type="entry name" value="2FE2S_FER_2"/>
    <property type="match status" value="1"/>
</dbReference>